<dbReference type="OrthoDB" id="4251809at2"/>
<dbReference type="Proteomes" id="UP000450000">
    <property type="component" value="Unassembled WGS sequence"/>
</dbReference>
<evidence type="ECO:0000313" key="3">
    <source>
        <dbReference type="Proteomes" id="UP000450000"/>
    </source>
</evidence>
<comment type="caution">
    <text evidence="2">The sequence shown here is derived from an EMBL/GenBank/DDBJ whole genome shotgun (WGS) entry which is preliminary data.</text>
</comment>
<dbReference type="AlphaFoldDB" id="A0A6N7L162"/>
<sequence length="188" mass="20111">MSTTQAGWLPADIEPPEKGTTMTTNTRAAEPGPSAYLAASLAPTPRNIASAAEAIAKITATGWEPLSGYPGSDVLWRVRCLLCGWEGDRFFSHLRRGRPVFRHPGCLPADQRAEKLAEITQRLKPSCTCVFAHPLTREDARQVLDALAEARRLGDGPGLLICLARLLGPCPAAAARSQAVQAAQTLES</sequence>
<feature type="region of interest" description="Disordered" evidence="1">
    <location>
        <begin position="1"/>
        <end position="31"/>
    </location>
</feature>
<evidence type="ECO:0000256" key="1">
    <source>
        <dbReference type="SAM" id="MobiDB-lite"/>
    </source>
</evidence>
<gene>
    <name evidence="2" type="ORF">F7Q99_36175</name>
</gene>
<name>A0A6N7L162_9ACTN</name>
<dbReference type="RefSeq" id="WP_153470486.1">
    <property type="nucleotide sequence ID" value="NZ_WBOF01000005.1"/>
</dbReference>
<organism evidence="2 3">
    <name type="scientific">Streptomyces kaniharaensis</name>
    <dbReference type="NCBI Taxonomy" id="212423"/>
    <lineage>
        <taxon>Bacteria</taxon>
        <taxon>Bacillati</taxon>
        <taxon>Actinomycetota</taxon>
        <taxon>Actinomycetes</taxon>
        <taxon>Kitasatosporales</taxon>
        <taxon>Streptomycetaceae</taxon>
        <taxon>Streptomyces</taxon>
    </lineage>
</organism>
<protein>
    <submittedName>
        <fullName evidence="2">Uncharacterized protein</fullName>
    </submittedName>
</protein>
<proteinExistence type="predicted"/>
<reference evidence="2 3" key="1">
    <citation type="submission" date="2019-09" db="EMBL/GenBank/DDBJ databases">
        <title>Genome Sequences of Streptomyces kaniharaensis ATCC 21070.</title>
        <authorList>
            <person name="Zhu W."/>
            <person name="De Crecy-Lagard V."/>
            <person name="Richards N.G."/>
        </authorList>
    </citation>
    <scope>NUCLEOTIDE SEQUENCE [LARGE SCALE GENOMIC DNA]</scope>
    <source>
        <strain evidence="2 3">SF-557</strain>
    </source>
</reference>
<dbReference type="EMBL" id="WBOF01000005">
    <property type="protein sequence ID" value="MQS17480.1"/>
    <property type="molecule type" value="Genomic_DNA"/>
</dbReference>
<keyword evidence="3" id="KW-1185">Reference proteome</keyword>
<evidence type="ECO:0000313" key="2">
    <source>
        <dbReference type="EMBL" id="MQS17480.1"/>
    </source>
</evidence>
<accession>A0A6N7L162</accession>